<dbReference type="Pfam" id="PF00078">
    <property type="entry name" value="RVT_1"/>
    <property type="match status" value="1"/>
</dbReference>
<dbReference type="PANTHER" id="PTHR46890">
    <property type="entry name" value="NON-LTR RETROLELEMENT REVERSE TRANSCRIPTASE-LIKE PROTEIN-RELATED"/>
    <property type="match status" value="1"/>
</dbReference>
<protein>
    <recommendedName>
        <fullName evidence="1">Reverse transcriptase domain-containing protein</fullName>
    </recommendedName>
</protein>
<proteinExistence type="predicted"/>
<accession>A0ABR0NDU7</accession>
<dbReference type="CDD" id="cd01650">
    <property type="entry name" value="RT_nLTR_like"/>
    <property type="match status" value="1"/>
</dbReference>
<comment type="caution">
    <text evidence="2">The sequence shown here is derived from an EMBL/GenBank/DDBJ whole genome shotgun (WGS) entry which is preliminary data.</text>
</comment>
<dbReference type="EMBL" id="JARKNE010000010">
    <property type="protein sequence ID" value="KAK5793163.1"/>
    <property type="molecule type" value="Genomic_DNA"/>
</dbReference>
<keyword evidence="3" id="KW-1185">Reference proteome</keyword>
<dbReference type="InterPro" id="IPR000477">
    <property type="entry name" value="RT_dom"/>
</dbReference>
<evidence type="ECO:0000313" key="2">
    <source>
        <dbReference type="EMBL" id="KAK5793163.1"/>
    </source>
</evidence>
<dbReference type="Proteomes" id="UP001358586">
    <property type="component" value="Chromosome 10"/>
</dbReference>
<reference evidence="2 3" key="1">
    <citation type="submission" date="2023-03" db="EMBL/GenBank/DDBJ databases">
        <title>WGS of Gossypium arboreum.</title>
        <authorList>
            <person name="Yu D."/>
        </authorList>
    </citation>
    <scope>NUCLEOTIDE SEQUENCE [LARGE SCALE GENOMIC DNA]</scope>
    <source>
        <tissue evidence="2">Leaf</tissue>
    </source>
</reference>
<sequence>MGDRNTSFFHKIASQRRRTNQIHGLQREDDFVATDSVEFKNIARDYFVNLFDSHGTGNLDHILSGVPCSISESMNQCLLVPYTEEKIVEVLNRMGPTKASRPDGFPAIFYQKYWSIVGKDTSKFCLEILNDGKSMEEINRTQIVLIPKIANPTDLKNFRPISLCTVLYKIIAKPMANRLQKVLDGVLDGCIEDSQRTFVPGRLITECVTGIRGMMSKLGFANSFIDFIIKCISSVQYSILLNGEEGQKFNPSRGLRQGDPLSPYLFLFCGEGLSALIRLARQDRKIFGAKVCRSTPPITYLMFADDCILFGEVTDKGIQVIKDILREYESCSGQCVNFKKSTVFFSSNMADYDKNLALQSLNVRCSTEAERYLRLPNMVGRKKRMAFQSLKDRLKWKIDSWSTRHLSQGEEKYL</sequence>
<organism evidence="2 3">
    <name type="scientific">Gossypium arboreum</name>
    <name type="common">Tree cotton</name>
    <name type="synonym">Gossypium nanking</name>
    <dbReference type="NCBI Taxonomy" id="29729"/>
    <lineage>
        <taxon>Eukaryota</taxon>
        <taxon>Viridiplantae</taxon>
        <taxon>Streptophyta</taxon>
        <taxon>Embryophyta</taxon>
        <taxon>Tracheophyta</taxon>
        <taxon>Spermatophyta</taxon>
        <taxon>Magnoliopsida</taxon>
        <taxon>eudicotyledons</taxon>
        <taxon>Gunneridae</taxon>
        <taxon>Pentapetalae</taxon>
        <taxon>rosids</taxon>
        <taxon>malvids</taxon>
        <taxon>Malvales</taxon>
        <taxon>Malvaceae</taxon>
        <taxon>Malvoideae</taxon>
        <taxon>Gossypium</taxon>
    </lineage>
</organism>
<dbReference type="InterPro" id="IPR043502">
    <property type="entry name" value="DNA/RNA_pol_sf"/>
</dbReference>
<dbReference type="SUPFAM" id="SSF56672">
    <property type="entry name" value="DNA/RNA polymerases"/>
    <property type="match status" value="1"/>
</dbReference>
<name>A0ABR0NDU7_GOSAR</name>
<evidence type="ECO:0000313" key="3">
    <source>
        <dbReference type="Proteomes" id="UP001358586"/>
    </source>
</evidence>
<feature type="domain" description="Reverse transcriptase" evidence="1">
    <location>
        <begin position="153"/>
        <end position="345"/>
    </location>
</feature>
<dbReference type="InterPro" id="IPR052343">
    <property type="entry name" value="Retrotransposon-Effector_Assoc"/>
</dbReference>
<evidence type="ECO:0000259" key="1">
    <source>
        <dbReference type="Pfam" id="PF00078"/>
    </source>
</evidence>
<dbReference type="PANTHER" id="PTHR46890:SF48">
    <property type="entry name" value="RNA-DIRECTED DNA POLYMERASE"/>
    <property type="match status" value="1"/>
</dbReference>
<gene>
    <name evidence="2" type="ORF">PVK06_034301</name>
</gene>